<keyword evidence="1" id="KW-0732">Signal</keyword>
<dbReference type="PROSITE" id="PS00134">
    <property type="entry name" value="TRYPSIN_HIS"/>
    <property type="match status" value="1"/>
</dbReference>
<evidence type="ECO:0000313" key="5">
    <source>
        <dbReference type="Proteomes" id="UP000468650"/>
    </source>
</evidence>
<dbReference type="Pfam" id="PF00089">
    <property type="entry name" value="Trypsin"/>
    <property type="match status" value="1"/>
</dbReference>
<evidence type="ECO:0000259" key="3">
    <source>
        <dbReference type="Pfam" id="PF18962"/>
    </source>
</evidence>
<dbReference type="InterPro" id="IPR001254">
    <property type="entry name" value="Trypsin_dom"/>
</dbReference>
<dbReference type="Pfam" id="PF18962">
    <property type="entry name" value="Por_Secre_tail"/>
    <property type="match status" value="1"/>
</dbReference>
<dbReference type="InterPro" id="IPR050966">
    <property type="entry name" value="Glutamyl_endopeptidase"/>
</dbReference>
<dbReference type="GO" id="GO:0004252">
    <property type="term" value="F:serine-type endopeptidase activity"/>
    <property type="evidence" value="ECO:0007669"/>
    <property type="project" value="InterPro"/>
</dbReference>
<gene>
    <name evidence="4" type="ORF">F8C67_11435</name>
</gene>
<dbReference type="PANTHER" id="PTHR15462:SF8">
    <property type="entry name" value="SERINE PROTEASE"/>
    <property type="match status" value="1"/>
</dbReference>
<dbReference type="InterPro" id="IPR018114">
    <property type="entry name" value="TRYPSIN_HIS"/>
</dbReference>
<organism evidence="4 5">
    <name type="scientific">Phaeocystidibacter luteus</name>
    <dbReference type="NCBI Taxonomy" id="911197"/>
    <lineage>
        <taxon>Bacteria</taxon>
        <taxon>Pseudomonadati</taxon>
        <taxon>Bacteroidota</taxon>
        <taxon>Flavobacteriia</taxon>
        <taxon>Flavobacteriales</taxon>
        <taxon>Phaeocystidibacteraceae</taxon>
        <taxon>Phaeocystidibacter</taxon>
    </lineage>
</organism>
<dbReference type="RefSeq" id="WP_151667989.1">
    <property type="nucleotide sequence ID" value="NZ_WBVO01000010.1"/>
</dbReference>
<dbReference type="AlphaFoldDB" id="A0A6N6RFS8"/>
<dbReference type="InterPro" id="IPR026444">
    <property type="entry name" value="Secre_tail"/>
</dbReference>
<dbReference type="OrthoDB" id="9805017at2"/>
<name>A0A6N6RFS8_9FLAO</name>
<dbReference type="InterPro" id="IPR009003">
    <property type="entry name" value="Peptidase_S1_PA"/>
</dbReference>
<dbReference type="Proteomes" id="UP000468650">
    <property type="component" value="Unassembled WGS sequence"/>
</dbReference>
<dbReference type="PROSITE" id="PS51257">
    <property type="entry name" value="PROKAR_LIPOPROTEIN"/>
    <property type="match status" value="1"/>
</dbReference>
<dbReference type="NCBIfam" id="TIGR04183">
    <property type="entry name" value="Por_Secre_tail"/>
    <property type="match status" value="1"/>
</dbReference>
<dbReference type="Gene3D" id="2.40.10.10">
    <property type="entry name" value="Trypsin-like serine proteases"/>
    <property type="match status" value="2"/>
</dbReference>
<accession>A0A6N6RFS8</accession>
<comment type="caution">
    <text evidence="4">The sequence shown here is derived from an EMBL/GenBank/DDBJ whole genome shotgun (WGS) entry which is preliminary data.</text>
</comment>
<dbReference type="GO" id="GO:0006508">
    <property type="term" value="P:proteolysis"/>
    <property type="evidence" value="ECO:0007669"/>
    <property type="project" value="InterPro"/>
</dbReference>
<proteinExistence type="predicted"/>
<evidence type="ECO:0000313" key="4">
    <source>
        <dbReference type="EMBL" id="KAB2807646.1"/>
    </source>
</evidence>
<dbReference type="InterPro" id="IPR043504">
    <property type="entry name" value="Peptidase_S1_PA_chymotrypsin"/>
</dbReference>
<evidence type="ECO:0000259" key="2">
    <source>
        <dbReference type="Pfam" id="PF00089"/>
    </source>
</evidence>
<protein>
    <submittedName>
        <fullName evidence="4">T9SS type A sorting domain-containing protein</fullName>
    </submittedName>
</protein>
<dbReference type="PANTHER" id="PTHR15462">
    <property type="entry name" value="SERINE PROTEASE"/>
    <property type="match status" value="1"/>
</dbReference>
<evidence type="ECO:0000256" key="1">
    <source>
        <dbReference type="ARBA" id="ARBA00022729"/>
    </source>
</evidence>
<sequence length="390" mass="43142">MRNLTPLYLLSFFTFSCFGQNPRAFLRYTFETAQYDTLQVSGTNPLGTFGYPHSTGYNTTGVSNMPQSLVGPTISGAQYSRKTRAAEDYAYTSFPMSTAVKLMMIEGGDTFSLCSGSMVSEKHVMTASHCLHDFGSDSVRFDSLLVCPAYDNGRMNPIFKCSGVVRALYPSNWLSDFTDITILELDKELGKLTGYLGLTSSAEEDSLTNRLYYKFSYPSIHVPVFDSVPYNGDTLYFSYGIVDSIGPNTLMILGGHGIPGESGSSLFRKNRYWQAYGVVSRSVNYTHSRLLNWQYEVIYAEILSSLHSPSSPEASLILFPNPTSGSFTVHNKGSGKMERVVLSTITGRVVKVWEPDSRSLYIDNTELPGGVYVVMVESGGMVFGERIVVR</sequence>
<feature type="domain" description="Secretion system C-terminal sorting" evidence="3">
    <location>
        <begin position="318"/>
        <end position="389"/>
    </location>
</feature>
<dbReference type="SUPFAM" id="SSF50494">
    <property type="entry name" value="Trypsin-like serine proteases"/>
    <property type="match status" value="1"/>
</dbReference>
<reference evidence="4 5" key="1">
    <citation type="submission" date="2019-09" db="EMBL/GenBank/DDBJ databases">
        <title>Genomes of family Cryomorphaceae.</title>
        <authorList>
            <person name="Bowman J.P."/>
        </authorList>
    </citation>
    <scope>NUCLEOTIDE SEQUENCE [LARGE SCALE GENOMIC DNA]</scope>
    <source>
        <strain evidence="4 5">LMG 25704</strain>
    </source>
</reference>
<keyword evidence="5" id="KW-1185">Reference proteome</keyword>
<dbReference type="EMBL" id="WBVO01000010">
    <property type="protein sequence ID" value="KAB2807646.1"/>
    <property type="molecule type" value="Genomic_DNA"/>
</dbReference>
<feature type="domain" description="Peptidase S1" evidence="2">
    <location>
        <begin position="107"/>
        <end position="282"/>
    </location>
</feature>